<dbReference type="InterPro" id="IPR025345">
    <property type="entry name" value="DUF4249"/>
</dbReference>
<evidence type="ECO:0000313" key="2">
    <source>
        <dbReference type="Proteomes" id="UP000184147"/>
    </source>
</evidence>
<sequence length="272" mass="30274">MKKYISLLLIAFLTWSCEDPITLDLDTAAPKLVVDATILWEKGTLGNEQKIRLTTTTGYYAPDVPTVSGATVVITNSSNTVFPFVEVVPNSGEYVCTTFVPVINEVYTLTVVYSGETYRATAPLLATPEIDSVSQTTVQGFGGEEIQVKFFYQDNGNEDNFYFVGVQNAQLAIPEFGVISDEFFQGNQMFGFYTQEDLVAGVPLRFRLQGITERYFNYMNQLLNIAGNQNGSPFATPPATLRGNIVNQTNEANFPLGYFHLSEVDYRDYIVE</sequence>
<accession>A0A1M5DVQ9</accession>
<dbReference type="EMBL" id="FQVQ01000016">
    <property type="protein sequence ID" value="SHF70912.1"/>
    <property type="molecule type" value="Genomic_DNA"/>
</dbReference>
<proteinExistence type="predicted"/>
<dbReference type="Proteomes" id="UP000184147">
    <property type="component" value="Unassembled WGS sequence"/>
</dbReference>
<dbReference type="AlphaFoldDB" id="A0A1M5DVQ9"/>
<evidence type="ECO:0000313" key="1">
    <source>
        <dbReference type="EMBL" id="SHF70912.1"/>
    </source>
</evidence>
<keyword evidence="2" id="KW-1185">Reference proteome</keyword>
<dbReference type="Pfam" id="PF14054">
    <property type="entry name" value="DUF4249"/>
    <property type="match status" value="1"/>
</dbReference>
<protein>
    <recommendedName>
        <fullName evidence="3">DUF4249 domain-containing protein</fullName>
    </recommendedName>
</protein>
<name>A0A1M5DVQ9_9FLAO</name>
<evidence type="ECO:0008006" key="3">
    <source>
        <dbReference type="Google" id="ProtNLM"/>
    </source>
</evidence>
<dbReference type="RefSeq" id="WP_073364886.1">
    <property type="nucleotide sequence ID" value="NZ_FQVQ01000016.1"/>
</dbReference>
<organism evidence="1 2">
    <name type="scientific">Flavobacterium fontis</name>
    <dbReference type="NCBI Taxonomy" id="1124188"/>
    <lineage>
        <taxon>Bacteria</taxon>
        <taxon>Pseudomonadati</taxon>
        <taxon>Bacteroidota</taxon>
        <taxon>Flavobacteriia</taxon>
        <taxon>Flavobacteriales</taxon>
        <taxon>Flavobacteriaceae</taxon>
        <taxon>Flavobacterium</taxon>
    </lineage>
</organism>
<dbReference type="OrthoDB" id="1430047at2"/>
<dbReference type="STRING" id="1124188.SAMN05444377_11664"/>
<reference evidence="1 2" key="1">
    <citation type="submission" date="2016-11" db="EMBL/GenBank/DDBJ databases">
        <authorList>
            <person name="Jaros S."/>
            <person name="Januszkiewicz K."/>
            <person name="Wedrychowicz H."/>
        </authorList>
    </citation>
    <scope>NUCLEOTIDE SEQUENCE [LARGE SCALE GENOMIC DNA]</scope>
    <source>
        <strain evidence="1 2">DSM 25660</strain>
    </source>
</reference>
<gene>
    <name evidence="1" type="ORF">SAMN05444377_11664</name>
</gene>